<evidence type="ECO:0000256" key="6">
    <source>
        <dbReference type="ARBA" id="ARBA00023295"/>
    </source>
</evidence>
<dbReference type="InterPro" id="IPR033126">
    <property type="entry name" value="Glyco_hydro_9_Asp/Glu_AS"/>
</dbReference>
<keyword evidence="11" id="KW-1133">Transmembrane helix</keyword>
<keyword evidence="7 8" id="KW-0624">Polysaccharide degradation</keyword>
<feature type="region of interest" description="Disordered" evidence="10">
    <location>
        <begin position="494"/>
        <end position="585"/>
    </location>
</feature>
<proteinExistence type="inferred from homology"/>
<evidence type="ECO:0000256" key="8">
    <source>
        <dbReference type="PROSITE-ProRule" id="PRU10060"/>
    </source>
</evidence>
<feature type="domain" description="Glycoside hydrolase family 9" evidence="12">
    <location>
        <begin position="32"/>
        <end position="453"/>
    </location>
</feature>
<keyword evidence="11" id="KW-0472">Membrane</keyword>
<name>F4PK43_CACFS</name>
<dbReference type="AlphaFoldDB" id="F4PK43"/>
<dbReference type="Proteomes" id="UP000007797">
    <property type="component" value="Unassembled WGS sequence"/>
</dbReference>
<dbReference type="STRING" id="1054147.F4PK43"/>
<keyword evidence="4 9" id="KW-0136">Cellulose degradation</keyword>
<evidence type="ECO:0000259" key="12">
    <source>
        <dbReference type="Pfam" id="PF00759"/>
    </source>
</evidence>
<dbReference type="PROSITE" id="PS00698">
    <property type="entry name" value="GH9_3"/>
    <property type="match status" value="1"/>
</dbReference>
<feature type="signal peptide" evidence="9">
    <location>
        <begin position="1"/>
        <end position="23"/>
    </location>
</feature>
<sequence length="615" mass="65473">MIKFITTIAIIFGILILPWADQAQCSVAVSCDLLKQGLMFYKANRGGRLPDTDVPWRNNSVLSDAYPAGAKDANGDGNLSGGYFDAGDGIKVTLPMSYSMTMLAWGFLESEAKIEACGLTNLYLETIKWGTDWLMAAHVSDNELVCLVGDPNADHSWWGPPELMTMERPVYVLSASKPGTEVAMEVAAALAATAVIYKDRDAAYAESCLSHAKSVFTFGENNLGVYSESYPIINAFYKSWSGYKDEMVWAAAWMYKATGDESYLTKAKEWYTTNGIATMGAGTTMSWDNKAPGTMVLMSKITNDTSYAKDAATFLDGWMPGGSVPYTPGGLAWLMEWGPNRYAINTAFIAQALGDAKYITGYTDKQLAYVLGDNPNQQSFVVGVGNKHPINPHHRAAHGSTTNNIKDPVNNIHMLYGALVGGPGKDDAYTDDRENYITNEVATDYNACFVAVLAYYAAGNETTTPTSSETVCSSEEAATVPPVTPASINKIIAGTFDPTGSSSEVPITNSSSSSSSFEGSSSSIDNSSSLNGSSSSIDSSSSLNGSSSDILPPSLSSSSSLEPSANNSSSYSSNDDNPQPSVVGDDSSDALSFTILVSWAIIAAFMAVSIFVLLS</sequence>
<evidence type="ECO:0000256" key="3">
    <source>
        <dbReference type="ARBA" id="ARBA00022801"/>
    </source>
</evidence>
<protein>
    <recommendedName>
        <fullName evidence="9">Endoglucanase</fullName>
        <ecNumber evidence="9">3.2.1.4</ecNumber>
    </recommendedName>
</protein>
<keyword evidence="3 8" id="KW-0378">Hydrolase</keyword>
<dbReference type="InterPro" id="IPR008928">
    <property type="entry name" value="6-hairpin_glycosidase_sf"/>
</dbReference>
<feature type="compositionally biased region" description="Polar residues" evidence="10">
    <location>
        <begin position="498"/>
        <end position="509"/>
    </location>
</feature>
<dbReference type="RefSeq" id="XP_004361818.1">
    <property type="nucleotide sequence ID" value="XM_004361761.1"/>
</dbReference>
<feature type="compositionally biased region" description="Low complexity" evidence="10">
    <location>
        <begin position="510"/>
        <end position="581"/>
    </location>
</feature>
<dbReference type="GeneID" id="14876163"/>
<keyword evidence="11" id="KW-0812">Transmembrane</keyword>
<evidence type="ECO:0000256" key="7">
    <source>
        <dbReference type="ARBA" id="ARBA00023326"/>
    </source>
</evidence>
<evidence type="ECO:0000256" key="10">
    <source>
        <dbReference type="SAM" id="MobiDB-lite"/>
    </source>
</evidence>
<feature type="active site" evidence="8">
    <location>
        <position position="431"/>
    </location>
</feature>
<evidence type="ECO:0000256" key="4">
    <source>
        <dbReference type="ARBA" id="ARBA00023001"/>
    </source>
</evidence>
<keyword evidence="6 8" id="KW-0326">Glycosidase</keyword>
<dbReference type="KEGG" id="dfa:DFA_06105"/>
<dbReference type="SUPFAM" id="SSF48208">
    <property type="entry name" value="Six-hairpin glycosidases"/>
    <property type="match status" value="1"/>
</dbReference>
<evidence type="ECO:0000256" key="9">
    <source>
        <dbReference type="RuleBase" id="RU361166"/>
    </source>
</evidence>
<dbReference type="PANTHER" id="PTHR22298">
    <property type="entry name" value="ENDO-1,4-BETA-GLUCANASE"/>
    <property type="match status" value="1"/>
</dbReference>
<comment type="catalytic activity">
    <reaction evidence="1 9">
        <text>Endohydrolysis of (1-&gt;4)-beta-D-glucosidic linkages in cellulose, lichenin and cereal beta-D-glucans.</text>
        <dbReference type="EC" id="3.2.1.4"/>
    </reaction>
</comment>
<keyword evidence="14" id="KW-1185">Reference proteome</keyword>
<feature type="active site" evidence="8">
    <location>
        <position position="440"/>
    </location>
</feature>
<evidence type="ECO:0000256" key="1">
    <source>
        <dbReference type="ARBA" id="ARBA00000966"/>
    </source>
</evidence>
<dbReference type="Gene3D" id="1.50.10.10">
    <property type="match status" value="1"/>
</dbReference>
<keyword evidence="5 8" id="KW-0119">Carbohydrate metabolism</keyword>
<dbReference type="GO" id="GO:0008810">
    <property type="term" value="F:cellulase activity"/>
    <property type="evidence" value="ECO:0007669"/>
    <property type="project" value="UniProtKB-EC"/>
</dbReference>
<dbReference type="EMBL" id="GL883007">
    <property type="protein sequence ID" value="EGG23967.1"/>
    <property type="molecule type" value="Genomic_DNA"/>
</dbReference>
<dbReference type="EC" id="3.2.1.4" evidence="9"/>
<dbReference type="GO" id="GO:0030245">
    <property type="term" value="P:cellulose catabolic process"/>
    <property type="evidence" value="ECO:0007669"/>
    <property type="project" value="UniProtKB-KW"/>
</dbReference>
<dbReference type="InterPro" id="IPR012341">
    <property type="entry name" value="6hp_glycosidase-like_sf"/>
</dbReference>
<dbReference type="OrthoDB" id="14118at2759"/>
<keyword evidence="9" id="KW-0732">Signal</keyword>
<gene>
    <name evidence="13" type="ORF">DFA_06105</name>
</gene>
<evidence type="ECO:0000256" key="2">
    <source>
        <dbReference type="ARBA" id="ARBA00007072"/>
    </source>
</evidence>
<comment type="similarity">
    <text evidence="2 8 9">Belongs to the glycosyl hydrolase 9 (cellulase E) family.</text>
</comment>
<accession>F4PK43</accession>
<feature type="chain" id="PRO_5005129531" description="Endoglucanase" evidence="9">
    <location>
        <begin position="24"/>
        <end position="615"/>
    </location>
</feature>
<organism evidence="13 14">
    <name type="scientific">Cavenderia fasciculata</name>
    <name type="common">Slime mold</name>
    <name type="synonym">Dictyostelium fasciculatum</name>
    <dbReference type="NCBI Taxonomy" id="261658"/>
    <lineage>
        <taxon>Eukaryota</taxon>
        <taxon>Amoebozoa</taxon>
        <taxon>Evosea</taxon>
        <taxon>Eumycetozoa</taxon>
        <taxon>Dictyostelia</taxon>
        <taxon>Acytosteliales</taxon>
        <taxon>Cavenderiaceae</taxon>
        <taxon>Cavenderia</taxon>
    </lineage>
</organism>
<reference evidence="14" key="1">
    <citation type="journal article" date="2011" name="Genome Res.">
        <title>Phylogeny-wide analysis of social amoeba genomes highlights ancient origins for complex intercellular communication.</title>
        <authorList>
            <person name="Heidel A.J."/>
            <person name="Lawal H.M."/>
            <person name="Felder M."/>
            <person name="Schilde C."/>
            <person name="Helps N.R."/>
            <person name="Tunggal B."/>
            <person name="Rivero F."/>
            <person name="John U."/>
            <person name="Schleicher M."/>
            <person name="Eichinger L."/>
            <person name="Platzer M."/>
            <person name="Noegel A.A."/>
            <person name="Schaap P."/>
            <person name="Gloeckner G."/>
        </authorList>
    </citation>
    <scope>NUCLEOTIDE SEQUENCE [LARGE SCALE GENOMIC DNA]</scope>
    <source>
        <strain evidence="14">SH3</strain>
    </source>
</reference>
<dbReference type="InterPro" id="IPR001701">
    <property type="entry name" value="Glyco_hydro_9"/>
</dbReference>
<feature type="transmembrane region" description="Helical" evidence="11">
    <location>
        <begin position="590"/>
        <end position="614"/>
    </location>
</feature>
<dbReference type="Pfam" id="PF00759">
    <property type="entry name" value="Glyco_hydro_9"/>
    <property type="match status" value="1"/>
</dbReference>
<evidence type="ECO:0000313" key="13">
    <source>
        <dbReference type="EMBL" id="EGG23967.1"/>
    </source>
</evidence>
<evidence type="ECO:0000256" key="11">
    <source>
        <dbReference type="SAM" id="Phobius"/>
    </source>
</evidence>
<dbReference type="OMA" id="WGPPEEY"/>
<evidence type="ECO:0000313" key="14">
    <source>
        <dbReference type="Proteomes" id="UP000007797"/>
    </source>
</evidence>
<evidence type="ECO:0000256" key="5">
    <source>
        <dbReference type="ARBA" id="ARBA00023277"/>
    </source>
</evidence>